<dbReference type="Gene3D" id="2.150.10.10">
    <property type="entry name" value="Serralysin-like metalloprotease, C-terminal"/>
    <property type="match status" value="1"/>
</dbReference>
<dbReference type="GO" id="GO:0005509">
    <property type="term" value="F:calcium ion binding"/>
    <property type="evidence" value="ECO:0007669"/>
    <property type="project" value="InterPro"/>
</dbReference>
<dbReference type="NCBIfam" id="TIGR03661">
    <property type="entry name" value="T1SS_VCA0849"/>
    <property type="match status" value="1"/>
</dbReference>
<dbReference type="InterPro" id="IPR001343">
    <property type="entry name" value="Hemolysn_Ca-bd"/>
</dbReference>
<dbReference type="InterPro" id="IPR040853">
    <property type="entry name" value="RapA2_cadherin-like"/>
</dbReference>
<feature type="domain" description="RapA2 cadherin-like" evidence="2">
    <location>
        <begin position="61"/>
        <end position="133"/>
    </location>
</feature>
<evidence type="ECO:0000256" key="1">
    <source>
        <dbReference type="ARBA" id="ARBA00022837"/>
    </source>
</evidence>
<dbReference type="PROSITE" id="PS00330">
    <property type="entry name" value="HEMOLYSIN_CALCIUM"/>
    <property type="match status" value="2"/>
</dbReference>
<evidence type="ECO:0000259" key="2">
    <source>
        <dbReference type="Pfam" id="PF17803"/>
    </source>
</evidence>
<dbReference type="Gene3D" id="2.60.40.60">
    <property type="entry name" value="Cadherins"/>
    <property type="match status" value="1"/>
</dbReference>
<name>A0A1T4UG70_9GAMM</name>
<dbReference type="GO" id="GO:0016020">
    <property type="term" value="C:membrane"/>
    <property type="evidence" value="ECO:0007669"/>
    <property type="project" value="InterPro"/>
</dbReference>
<dbReference type="Proteomes" id="UP000190162">
    <property type="component" value="Unassembled WGS sequence"/>
</dbReference>
<keyword evidence="4" id="KW-1185">Reference proteome</keyword>
<dbReference type="InterPro" id="IPR015919">
    <property type="entry name" value="Cadherin-like_sf"/>
</dbReference>
<dbReference type="SUPFAM" id="SSF49313">
    <property type="entry name" value="Cadherin-like"/>
    <property type="match status" value="1"/>
</dbReference>
<dbReference type="SUPFAM" id="SSF51120">
    <property type="entry name" value="beta-Roll"/>
    <property type="match status" value="1"/>
</dbReference>
<dbReference type="OrthoDB" id="9813456at2"/>
<evidence type="ECO:0000313" key="4">
    <source>
        <dbReference type="Proteomes" id="UP000190162"/>
    </source>
</evidence>
<proteinExistence type="predicted"/>
<keyword evidence="1" id="KW-0106">Calcium</keyword>
<sequence>MTDDHNGAFQINSSTGVVTVRDSSKLDFETDPYPTVTVRAVDASGNVSIKTFGITLTDDFSAVADSYSITEEGTLTVNQASGLLSNDTGDTNNAIEVATDASGSNAATVSGAVTFTTTLGGTVTVNPDGSFTYVAPLLDHSSSSSIEDSFYYRVGDGSWTKVALNVDDMDITANDDSDSDSVGELGSIYGNVITDSSGADTVASDAKVTSVLYDGTTFFVSGATTITATHGTLTISPDGSYTFVSSVSGSGPYSDELFTYTLGDNDGDTDTAVLTITHDLSMTAVADVVSVYESSLTYGSDYGADLHYRVGNVLDNDLGITGDAQVDTVEWNGTTYNPDGSGIIVIPTDHGEFTLYTENYGVHRAGEYQFLLTSASDGSNETEVFTYNVSNSSESVSSTVTVSIIDDPIISFAGLSTDDTFTGTSANETIYGGGGDDTLDGGLGDDLIVGGAGDDTLTGGSGTDTFKFLQADVEGQAGVTIGHITDFDLLNDVLDLSDLLQDETDATMDDYLSVLDDGSGHAVISISSHGDGNIDQQIVFDNLSVSDMATAYSIDTSGKSDSEVSHLVLESMMMQAYLNIDH</sequence>
<dbReference type="Pfam" id="PF00353">
    <property type="entry name" value="HemolysinCabind"/>
    <property type="match status" value="1"/>
</dbReference>
<organism evidence="3 4">
    <name type="scientific">Enterovibrio nigricans DSM 22720</name>
    <dbReference type="NCBI Taxonomy" id="1121868"/>
    <lineage>
        <taxon>Bacteria</taxon>
        <taxon>Pseudomonadati</taxon>
        <taxon>Pseudomonadota</taxon>
        <taxon>Gammaproteobacteria</taxon>
        <taxon>Vibrionales</taxon>
        <taxon>Vibrionaceae</taxon>
        <taxon>Enterovibrio</taxon>
    </lineage>
</organism>
<dbReference type="InterPro" id="IPR018511">
    <property type="entry name" value="Hemolysin-typ_Ca-bd_CS"/>
</dbReference>
<dbReference type="PRINTS" id="PR00313">
    <property type="entry name" value="CABNDNGRPT"/>
</dbReference>
<protein>
    <submittedName>
        <fullName evidence="3">Type I secretion C-terminal target domain (VC_A0849 subclass)</fullName>
    </submittedName>
</protein>
<dbReference type="RefSeq" id="WP_078752049.1">
    <property type="nucleotide sequence ID" value="NZ_FUXU01000015.1"/>
</dbReference>
<evidence type="ECO:0000313" key="3">
    <source>
        <dbReference type="EMBL" id="SKA51600.1"/>
    </source>
</evidence>
<dbReference type="Pfam" id="PF17803">
    <property type="entry name" value="Cadherin_4"/>
    <property type="match status" value="1"/>
</dbReference>
<reference evidence="4" key="1">
    <citation type="submission" date="2017-02" db="EMBL/GenBank/DDBJ databases">
        <authorList>
            <person name="Varghese N."/>
            <person name="Submissions S."/>
        </authorList>
    </citation>
    <scope>NUCLEOTIDE SEQUENCE [LARGE SCALE GENOMIC DNA]</scope>
    <source>
        <strain evidence="4">DSM 22720</strain>
    </source>
</reference>
<dbReference type="InterPro" id="IPR019960">
    <property type="entry name" value="T1SS_VCA0849"/>
</dbReference>
<dbReference type="EMBL" id="FUXU01000015">
    <property type="protein sequence ID" value="SKA51600.1"/>
    <property type="molecule type" value="Genomic_DNA"/>
</dbReference>
<gene>
    <name evidence="3" type="ORF">SAMN02745132_01651</name>
</gene>
<dbReference type="InterPro" id="IPR011049">
    <property type="entry name" value="Serralysin-like_metalloprot_C"/>
</dbReference>
<accession>A0A1T4UG70</accession>
<dbReference type="CDD" id="cd11304">
    <property type="entry name" value="Cadherin_repeat"/>
    <property type="match status" value="1"/>
</dbReference>
<dbReference type="AlphaFoldDB" id="A0A1T4UG70"/>